<reference evidence="2 3" key="1">
    <citation type="journal article" date="2017" name="Antonie Van Leeuwenhoek">
        <title>Phylogenomic resolution of the bacterial genus Pantoea and its relationship with Erwinia and Tatumella.</title>
        <authorList>
            <person name="Palmer M."/>
            <person name="Steenkamp E.T."/>
            <person name="Coetzee M.P."/>
            <person name="Chan W.Y."/>
            <person name="van Zyl E."/>
            <person name="De Maayer P."/>
            <person name="Coutinho T.A."/>
            <person name="Blom J."/>
            <person name="Smits T.H."/>
            <person name="Duffy B."/>
            <person name="Venter S.N."/>
        </authorList>
    </citation>
    <scope>NUCLEOTIDE SEQUENCE [LARGE SCALE GENOMIC DNA]</scope>
    <source>
        <strain evidence="2 3">LMG 24534</strain>
    </source>
</reference>
<dbReference type="SUPFAM" id="SSF89872">
    <property type="entry name" value="Inhibitor of vertebrate lysozyme, Ivy"/>
    <property type="match status" value="1"/>
</dbReference>
<accession>A0A1X1BXG7</accession>
<evidence type="ECO:0000256" key="1">
    <source>
        <dbReference type="SAM" id="SignalP"/>
    </source>
</evidence>
<keyword evidence="1" id="KW-0732">Signal</keyword>
<organism evidence="2 3">
    <name type="scientific">Pantoea conspicua</name>
    <dbReference type="NCBI Taxonomy" id="472705"/>
    <lineage>
        <taxon>Bacteria</taxon>
        <taxon>Pseudomonadati</taxon>
        <taxon>Pseudomonadota</taxon>
        <taxon>Gammaproteobacteria</taxon>
        <taxon>Enterobacterales</taxon>
        <taxon>Erwiniaceae</taxon>
        <taxon>Pantoea</taxon>
    </lineage>
</organism>
<feature type="chain" id="PRO_5012326385" evidence="1">
    <location>
        <begin position="20"/>
        <end position="140"/>
    </location>
</feature>
<protein>
    <submittedName>
        <fullName evidence="2">C-lysozyme inhibitor</fullName>
    </submittedName>
</protein>
<dbReference type="Pfam" id="PF08816">
    <property type="entry name" value="Ivy"/>
    <property type="match status" value="1"/>
</dbReference>
<feature type="signal peptide" evidence="1">
    <location>
        <begin position="1"/>
        <end position="19"/>
    </location>
</feature>
<comment type="caution">
    <text evidence="2">The sequence shown here is derived from an EMBL/GenBank/DDBJ whole genome shotgun (WGS) entry which is preliminary data.</text>
</comment>
<proteinExistence type="predicted"/>
<evidence type="ECO:0000313" key="3">
    <source>
        <dbReference type="Proteomes" id="UP000193933"/>
    </source>
</evidence>
<dbReference type="InterPro" id="IPR036501">
    <property type="entry name" value="Inhibitor_vert_lysozyme_sf"/>
</dbReference>
<dbReference type="AlphaFoldDB" id="A0A1X1BXG7"/>
<evidence type="ECO:0000313" key="2">
    <source>
        <dbReference type="EMBL" id="ORM53428.1"/>
    </source>
</evidence>
<gene>
    <name evidence="2" type="ORF">HA41_08685</name>
</gene>
<dbReference type="EMBL" id="MLFN01000018">
    <property type="protein sequence ID" value="ORM53428.1"/>
    <property type="molecule type" value="Genomic_DNA"/>
</dbReference>
<dbReference type="OrthoDB" id="9033596at2"/>
<dbReference type="RefSeq" id="WP_094120471.1">
    <property type="nucleotide sequence ID" value="NZ_MLFN01000018.1"/>
</dbReference>
<dbReference type="Gene3D" id="3.40.1420.10">
    <property type="entry name" value="Inhibitor of vertebrate lysozyme"/>
    <property type="match status" value="1"/>
</dbReference>
<name>A0A1X1BXG7_9GAMM</name>
<sequence length="140" mass="15567">MKKILLVVALTMGSFIANAADKPYLFDFIQAKESGAAYNRLVERYRLPSWVRNGGTSFPADEVVIKGVKYQVLSGCKPHHCPVQSIAILYSPDNGAIHGLFSEYDMKSDRQTLSWMNLNPTDSAEMRSILFNRLNGGASH</sequence>
<keyword evidence="3" id="KW-1185">Reference proteome</keyword>
<dbReference type="Proteomes" id="UP000193933">
    <property type="component" value="Unassembled WGS sequence"/>
</dbReference>